<dbReference type="InterPro" id="IPR003886">
    <property type="entry name" value="NIDO_dom"/>
</dbReference>
<dbReference type="PROSITE" id="PS51162">
    <property type="entry name" value="THYROGLOBULIN_1_2"/>
    <property type="match status" value="2"/>
</dbReference>
<dbReference type="SMART" id="SM00181">
    <property type="entry name" value="EGF"/>
    <property type="match status" value="5"/>
</dbReference>
<dbReference type="Proteomes" id="UP000504624">
    <property type="component" value="Unplaced"/>
</dbReference>
<feature type="domain" description="EGF-like" evidence="17">
    <location>
        <begin position="783"/>
        <end position="821"/>
    </location>
</feature>
<evidence type="ECO:0000256" key="11">
    <source>
        <dbReference type="ARBA" id="ARBA00023180"/>
    </source>
</evidence>
<dbReference type="PROSITE" id="PS00484">
    <property type="entry name" value="THYROGLOBULIN_1_1"/>
    <property type="match status" value="1"/>
</dbReference>
<evidence type="ECO:0000259" key="17">
    <source>
        <dbReference type="PROSITE" id="PS50026"/>
    </source>
</evidence>
<dbReference type="Pfam" id="PF00058">
    <property type="entry name" value="Ldl_recept_b"/>
    <property type="match status" value="2"/>
</dbReference>
<feature type="signal peptide" evidence="16">
    <location>
        <begin position="1"/>
        <end position="17"/>
    </location>
</feature>
<feature type="region of interest" description="Disordered" evidence="15">
    <location>
        <begin position="952"/>
        <end position="981"/>
    </location>
</feature>
<evidence type="ECO:0000256" key="9">
    <source>
        <dbReference type="ARBA" id="ARBA00022889"/>
    </source>
</evidence>
<evidence type="ECO:0000256" key="8">
    <source>
        <dbReference type="ARBA" id="ARBA00022869"/>
    </source>
</evidence>
<dbReference type="SUPFAM" id="SSF57196">
    <property type="entry name" value="EGF/Laminin"/>
    <property type="match status" value="1"/>
</dbReference>
<dbReference type="RefSeq" id="XP_017680932.1">
    <property type="nucleotide sequence ID" value="XM_017825443.1"/>
</dbReference>
<dbReference type="SMART" id="SM00211">
    <property type="entry name" value="TY"/>
    <property type="match status" value="2"/>
</dbReference>
<keyword evidence="7" id="KW-0106">Calcium</keyword>
<dbReference type="CDD" id="cd00191">
    <property type="entry name" value="TY"/>
    <property type="match status" value="2"/>
</dbReference>
<evidence type="ECO:0000256" key="6">
    <source>
        <dbReference type="ARBA" id="ARBA00022737"/>
    </source>
</evidence>
<dbReference type="GO" id="GO:0005886">
    <property type="term" value="C:plasma membrane"/>
    <property type="evidence" value="ECO:0007669"/>
    <property type="project" value="TreeGrafter"/>
</dbReference>
<feature type="repeat" description="LDL-receptor class B" evidence="13">
    <location>
        <begin position="1033"/>
        <end position="1076"/>
    </location>
</feature>
<keyword evidence="11" id="KW-0325">Glycoprotein</keyword>
<keyword evidence="6" id="KW-0677">Repeat</keyword>
<gene>
    <name evidence="22" type="primary">NID2</name>
</gene>
<feature type="region of interest" description="Disordered" evidence="15">
    <location>
        <begin position="23"/>
        <end position="44"/>
    </location>
</feature>
<dbReference type="Gene3D" id="2.120.10.30">
    <property type="entry name" value="TolB, C-terminal domain"/>
    <property type="match status" value="1"/>
</dbReference>
<dbReference type="InterPro" id="IPR000742">
    <property type="entry name" value="EGF"/>
</dbReference>
<keyword evidence="21" id="KW-1185">Reference proteome</keyword>
<accession>A0A6J0I2J8</accession>
<comment type="subcellular location">
    <subcellularLocation>
        <location evidence="1">Secreted</location>
        <location evidence="1">Extracellular space</location>
        <location evidence="1">Extracellular matrix</location>
        <location evidence="1">Basement membrane</location>
    </subcellularLocation>
</comment>
<evidence type="ECO:0000256" key="10">
    <source>
        <dbReference type="ARBA" id="ARBA00023157"/>
    </source>
</evidence>
<dbReference type="GeneID" id="108502467"/>
<feature type="compositionally biased region" description="Low complexity" evidence="15">
    <location>
        <begin position="345"/>
        <end position="357"/>
    </location>
</feature>
<dbReference type="SUPFAM" id="SSF63825">
    <property type="entry name" value="YWTD domain"/>
    <property type="match status" value="1"/>
</dbReference>
<evidence type="ECO:0000256" key="3">
    <source>
        <dbReference type="ARBA" id="ARBA00022530"/>
    </source>
</evidence>
<proteinExistence type="predicted"/>
<dbReference type="PROSITE" id="PS50026">
    <property type="entry name" value="EGF_3"/>
    <property type="match status" value="4"/>
</dbReference>
<protein>
    <submittedName>
        <fullName evidence="22">Nidogen-2</fullName>
    </submittedName>
</protein>
<dbReference type="SUPFAM" id="SSF54511">
    <property type="entry name" value="GFP-like"/>
    <property type="match status" value="1"/>
</dbReference>
<dbReference type="CDD" id="cd00255">
    <property type="entry name" value="nidG2"/>
    <property type="match status" value="1"/>
</dbReference>
<dbReference type="GO" id="GO:0042813">
    <property type="term" value="F:Wnt receptor activity"/>
    <property type="evidence" value="ECO:0007669"/>
    <property type="project" value="TreeGrafter"/>
</dbReference>
<dbReference type="FunFam" id="2.10.25.10:FF:000270">
    <property type="entry name" value="Nidogen 1"/>
    <property type="match status" value="1"/>
</dbReference>
<dbReference type="InterPro" id="IPR001881">
    <property type="entry name" value="EGF-like_Ca-bd_dom"/>
</dbReference>
<dbReference type="AlphaFoldDB" id="A0A6J0I2J8"/>
<dbReference type="InterPro" id="IPR011042">
    <property type="entry name" value="6-blade_b-propeller_TolB-like"/>
</dbReference>
<dbReference type="PROSITE" id="PS51220">
    <property type="entry name" value="NIDO"/>
    <property type="match status" value="1"/>
</dbReference>
<keyword evidence="4 12" id="KW-0245">EGF-like domain</keyword>
<feature type="chain" id="PRO_5026744532" evidence="16">
    <location>
        <begin position="18"/>
        <end position="1254"/>
    </location>
</feature>
<dbReference type="CTD" id="22795"/>
<feature type="compositionally biased region" description="Basic and acidic residues" evidence="15">
    <location>
        <begin position="322"/>
        <end position="342"/>
    </location>
</feature>
<dbReference type="Pfam" id="PF07645">
    <property type="entry name" value="EGF_CA"/>
    <property type="match status" value="1"/>
</dbReference>
<dbReference type="Pfam" id="PF06119">
    <property type="entry name" value="NIDO"/>
    <property type="match status" value="1"/>
</dbReference>
<dbReference type="PANTHER" id="PTHR46513">
    <property type="entry name" value="VITELLOGENIN RECEPTOR-LIKE PROTEIN-RELATED-RELATED"/>
    <property type="match status" value="1"/>
</dbReference>
<dbReference type="PANTHER" id="PTHR46513:SF15">
    <property type="entry name" value="NIDOGEN 2"/>
    <property type="match status" value="1"/>
</dbReference>
<dbReference type="FunFam" id="2.10.25.10:FF:000038">
    <property type="entry name" value="Fibrillin 2"/>
    <property type="match status" value="1"/>
</dbReference>
<feature type="domain" description="EGF-like" evidence="17">
    <location>
        <begin position="650"/>
        <end position="691"/>
    </location>
</feature>
<sequence length="1254" mass="136357">MRAVAAVLAAVLAVGAALPRPGLLPHGPARGDARLRPGDDESSPAVPLRRALRLYGRTARRLYVGTNGVISTQDFPRETQYVDDDFPTDFPVIAPFLADLDTSGDRGNIYYRQDDSLDLLDQAVGYIQAGFPRTAGSFVPTNAFVATWENVGAYQELSQDTEPSTKLNTFQTVIAYSDEDTYTIFLYPDGGLQFLGTRPKESYNVQLELPARVGFSWGDGDDPKRDGLFHSLASSEQALRNLERESNTGIPGVWVFRVGSVDHVEPGGSEGLGPGVPHSLPVHPDPDYTRTLYSHADHASTELPAQHPSHGSRTPVLLGFVPERRDAQERSRRLYPDGDGDTRQSYSANPSSYSSGHHGVGVEEDVHFNPDVFTYSASSRETCAQHHGRCSPHAFCTDYATGFCCHCRATFYGNGRQCLPEGAVHRLNGKVSGSLTVGRASVRFQDVDLHAYIVGSDGRAYTAISGVPQPAARALLPLLPVGGLFAWLFALEEPGSENGFSVTGAEFTQSLEVTFYPGGETVQVTQTAEGLGPDNYLSLKTHIQGEVPFLPENVTVHVTPYKELYYYSSSAVTSSGQREYVVAAGTANQTLSYRLRQNITFSGCSHSRLPARQQLSVARAFALYDGQEHVLRYALAARVGSAQDGAGNPAVNPCHDGTHGCEAPAHCQPGAGMEYTCECPAGYRRDGRGCRDVDECAEGLSRCGPFTVCLNVPGSHRCECRGGYRPAGDGQACVPLAPASDPCEDGRHPCAPGGRARCLSRGDGRPSCECLPGYTGDGIHCSDVDECAENPCHPAATCYNTPGSFTCRCQPGYEGDGFRCTYAAGGNPQRLTPCQHEQMYPREVPPGRYRPLQCHGSTGHCWCVDAAGQEIAGTRTAPGTTPPRCGGPEPTERPPSMCERWRQSLLEHYGGSPRGDQYVPQCDPQGHFTPLQCHGDSGYCWCVDESGREIQGTRSEPGTAPPCLPSVAPPTVRPSPRPDVSPPTTGTFLLYAQGQQIGYLPLNGTRLQKEAAKTLLSLHGSIVVGIDYDCREKMIYWTDVAGRTISRVSLEPGAEPETIINSGLISPEGLAVDHLRRAMFWTDSGLDRIERARLDGSERRVLFDTELVNPRAIAVDPVRGNLYWTDWNREAPKIETSTVNGANRRVLVHTDIGLPNGLTFDPFSKLLCWADAGTKHLECTFPDGTGRRVIQNNLNYPFSIISYANHFYHTDWRRDGVIAVNKDTGSFTDEYLPEQRSHLYGITAVYPYCPGARK</sequence>
<dbReference type="Gene3D" id="2.10.25.10">
    <property type="entry name" value="Laminin"/>
    <property type="match status" value="4"/>
</dbReference>
<dbReference type="GO" id="GO:0017147">
    <property type="term" value="F:Wnt-protein binding"/>
    <property type="evidence" value="ECO:0007669"/>
    <property type="project" value="TreeGrafter"/>
</dbReference>
<dbReference type="InterPro" id="IPR009017">
    <property type="entry name" value="GFP"/>
</dbReference>
<evidence type="ECO:0000256" key="13">
    <source>
        <dbReference type="PROSITE-ProRule" id="PRU00461"/>
    </source>
</evidence>
<feature type="domain" description="EGF-like" evidence="17">
    <location>
        <begin position="692"/>
        <end position="734"/>
    </location>
</feature>
<feature type="disulfide bond" evidence="14">
    <location>
        <begin position="933"/>
        <end position="940"/>
    </location>
</feature>
<evidence type="ECO:0000256" key="1">
    <source>
        <dbReference type="ARBA" id="ARBA00004302"/>
    </source>
</evidence>
<dbReference type="SUPFAM" id="SSF57184">
    <property type="entry name" value="Growth factor receptor domain"/>
    <property type="match status" value="1"/>
</dbReference>
<feature type="domain" description="Thyroglobulin type-1" evidence="19">
    <location>
        <begin position="895"/>
        <end position="963"/>
    </location>
</feature>
<evidence type="ECO:0000313" key="21">
    <source>
        <dbReference type="Proteomes" id="UP000504624"/>
    </source>
</evidence>
<evidence type="ECO:0000259" key="19">
    <source>
        <dbReference type="PROSITE" id="PS51162"/>
    </source>
</evidence>
<dbReference type="GO" id="GO:0005509">
    <property type="term" value="F:calcium ion binding"/>
    <property type="evidence" value="ECO:0007669"/>
    <property type="project" value="InterPro"/>
</dbReference>
<evidence type="ECO:0000256" key="4">
    <source>
        <dbReference type="ARBA" id="ARBA00022536"/>
    </source>
</evidence>
<dbReference type="InterPro" id="IPR018097">
    <property type="entry name" value="EGF_Ca-bd_CS"/>
</dbReference>
<dbReference type="InterPro" id="IPR000033">
    <property type="entry name" value="LDLR_classB_rpt"/>
</dbReference>
<dbReference type="SUPFAM" id="SSF57610">
    <property type="entry name" value="Thyroglobulin type-1 domain"/>
    <property type="match status" value="2"/>
</dbReference>
<keyword evidence="8" id="KW-0084">Basement membrane</keyword>
<keyword evidence="5 16" id="KW-0732">Signal</keyword>
<dbReference type="PROSITE" id="PS51120">
    <property type="entry name" value="LDLRB"/>
    <property type="match status" value="3"/>
</dbReference>
<evidence type="ECO:0000259" key="20">
    <source>
        <dbReference type="PROSITE" id="PS51220"/>
    </source>
</evidence>
<dbReference type="InterPro" id="IPR036857">
    <property type="entry name" value="Thyroglobulin_1_sf"/>
</dbReference>
<evidence type="ECO:0000256" key="15">
    <source>
        <dbReference type="SAM" id="MobiDB-lite"/>
    </source>
</evidence>
<dbReference type="Gene3D" id="4.10.800.10">
    <property type="entry name" value="Thyroglobulin type-1"/>
    <property type="match status" value="2"/>
</dbReference>
<feature type="repeat" description="LDL-receptor class B" evidence="13">
    <location>
        <begin position="1077"/>
        <end position="1119"/>
    </location>
</feature>
<dbReference type="InterPro" id="IPR009030">
    <property type="entry name" value="Growth_fac_rcpt_cys_sf"/>
</dbReference>
<evidence type="ECO:0000259" key="18">
    <source>
        <dbReference type="PROSITE" id="PS50993"/>
    </source>
</evidence>
<dbReference type="PROSITE" id="PS01187">
    <property type="entry name" value="EGF_CA"/>
    <property type="match status" value="1"/>
</dbReference>
<feature type="compositionally biased region" description="Pro residues" evidence="15">
    <location>
        <begin position="959"/>
        <end position="981"/>
    </location>
</feature>
<comment type="caution">
    <text evidence="12">Lacks conserved residue(s) required for the propagation of feature annotation.</text>
</comment>
<evidence type="ECO:0000256" key="7">
    <source>
        <dbReference type="ARBA" id="ARBA00022837"/>
    </source>
</evidence>
<dbReference type="CDD" id="cd00054">
    <property type="entry name" value="EGF_CA"/>
    <property type="match status" value="3"/>
</dbReference>
<evidence type="ECO:0000256" key="12">
    <source>
        <dbReference type="PROSITE-ProRule" id="PRU00076"/>
    </source>
</evidence>
<name>A0A6J0I2J8_9PASS</name>
<dbReference type="Pfam" id="PF12947">
    <property type="entry name" value="EGF_3"/>
    <property type="match status" value="1"/>
</dbReference>
<dbReference type="InterPro" id="IPR000716">
    <property type="entry name" value="Thyroglobulin_1"/>
</dbReference>
<evidence type="ECO:0000256" key="16">
    <source>
        <dbReference type="SAM" id="SignalP"/>
    </source>
</evidence>
<evidence type="ECO:0000256" key="2">
    <source>
        <dbReference type="ARBA" id="ARBA00022525"/>
    </source>
</evidence>
<dbReference type="InterPro" id="IPR050778">
    <property type="entry name" value="Cueball_EGF_LRP_Nidogen"/>
</dbReference>
<dbReference type="PROSITE" id="PS00010">
    <property type="entry name" value="ASX_HYDROXYL"/>
    <property type="match status" value="1"/>
</dbReference>
<evidence type="ECO:0000256" key="5">
    <source>
        <dbReference type="ARBA" id="ARBA00022729"/>
    </source>
</evidence>
<feature type="domain" description="Nidogen G2 beta-barrel" evidence="18">
    <location>
        <begin position="423"/>
        <end position="649"/>
    </location>
</feature>
<feature type="region of interest" description="Disordered" evidence="15">
    <location>
        <begin position="873"/>
        <end position="893"/>
    </location>
</feature>
<keyword evidence="10 14" id="KW-1015">Disulfide bond</keyword>
<dbReference type="SMART" id="SM00135">
    <property type="entry name" value="LY"/>
    <property type="match status" value="4"/>
</dbReference>
<feature type="disulfide bond" evidence="14">
    <location>
        <begin position="854"/>
        <end position="861"/>
    </location>
</feature>
<dbReference type="OrthoDB" id="6375837at2759"/>
<dbReference type="InterPro" id="IPR006605">
    <property type="entry name" value="G2_nidogen/fibulin_G2F"/>
</dbReference>
<dbReference type="GO" id="GO:0060070">
    <property type="term" value="P:canonical Wnt signaling pathway"/>
    <property type="evidence" value="ECO:0007669"/>
    <property type="project" value="TreeGrafter"/>
</dbReference>
<organism evidence="21 22">
    <name type="scientific">Lepidothrix coronata</name>
    <name type="common">blue-crowned manakin</name>
    <dbReference type="NCBI Taxonomy" id="321398"/>
    <lineage>
        <taxon>Eukaryota</taxon>
        <taxon>Metazoa</taxon>
        <taxon>Chordata</taxon>
        <taxon>Craniata</taxon>
        <taxon>Vertebrata</taxon>
        <taxon>Euteleostomi</taxon>
        <taxon>Archelosauria</taxon>
        <taxon>Archosauria</taxon>
        <taxon>Dinosauria</taxon>
        <taxon>Saurischia</taxon>
        <taxon>Theropoda</taxon>
        <taxon>Coelurosauria</taxon>
        <taxon>Aves</taxon>
        <taxon>Neognathae</taxon>
        <taxon>Neoaves</taxon>
        <taxon>Telluraves</taxon>
        <taxon>Australaves</taxon>
        <taxon>Passeriformes</taxon>
        <taxon>Pipridae</taxon>
        <taxon>Lepidothrix</taxon>
    </lineage>
</organism>
<dbReference type="InterPro" id="IPR000152">
    <property type="entry name" value="EGF-type_Asp/Asn_hydroxyl_site"/>
</dbReference>
<dbReference type="GO" id="GO:0005604">
    <property type="term" value="C:basement membrane"/>
    <property type="evidence" value="ECO:0007669"/>
    <property type="project" value="UniProtKB-SubCell"/>
</dbReference>
<feature type="repeat" description="LDL-receptor class B" evidence="13">
    <location>
        <begin position="1120"/>
        <end position="1164"/>
    </location>
</feature>
<dbReference type="SMART" id="SM00539">
    <property type="entry name" value="NIDO"/>
    <property type="match status" value="1"/>
</dbReference>
<dbReference type="GO" id="GO:0007160">
    <property type="term" value="P:cell-matrix adhesion"/>
    <property type="evidence" value="ECO:0007669"/>
    <property type="project" value="InterPro"/>
</dbReference>
<dbReference type="Pfam" id="PF07474">
    <property type="entry name" value="G2F"/>
    <property type="match status" value="1"/>
</dbReference>
<evidence type="ECO:0000313" key="22">
    <source>
        <dbReference type="RefSeq" id="XP_017680932.1"/>
    </source>
</evidence>
<dbReference type="Pfam" id="PF00086">
    <property type="entry name" value="Thyroglobulin_1"/>
    <property type="match status" value="2"/>
</dbReference>
<feature type="domain" description="NIDO" evidence="20">
    <location>
        <begin position="95"/>
        <end position="261"/>
    </location>
</feature>
<dbReference type="Gene3D" id="2.40.155.10">
    <property type="entry name" value="Green fluorescent protein"/>
    <property type="match status" value="1"/>
</dbReference>
<keyword evidence="2" id="KW-0964">Secreted</keyword>
<feature type="compositionally biased region" description="Basic and acidic residues" evidence="15">
    <location>
        <begin position="29"/>
        <end position="39"/>
    </location>
</feature>
<dbReference type="SMART" id="SM00179">
    <property type="entry name" value="EGF_CA"/>
    <property type="match status" value="4"/>
</dbReference>
<dbReference type="PROSITE" id="PS01186">
    <property type="entry name" value="EGF_2"/>
    <property type="match status" value="4"/>
</dbReference>
<feature type="compositionally biased region" description="Low complexity" evidence="15">
    <location>
        <begin position="873"/>
        <end position="889"/>
    </location>
</feature>
<feature type="domain" description="EGF-like" evidence="17">
    <location>
        <begin position="739"/>
        <end position="782"/>
    </location>
</feature>
<reference evidence="22" key="1">
    <citation type="submission" date="2025-08" db="UniProtKB">
        <authorList>
            <consortium name="RefSeq"/>
        </authorList>
    </citation>
    <scope>IDENTIFICATION</scope>
</reference>
<dbReference type="SMART" id="SM00682">
    <property type="entry name" value="G2F"/>
    <property type="match status" value="1"/>
</dbReference>
<evidence type="ECO:0000256" key="14">
    <source>
        <dbReference type="PROSITE-ProRule" id="PRU00500"/>
    </source>
</evidence>
<dbReference type="PROSITE" id="PS50993">
    <property type="entry name" value="NIDOGEN_G2"/>
    <property type="match status" value="1"/>
</dbReference>
<feature type="region of interest" description="Disordered" evidence="15">
    <location>
        <begin position="265"/>
        <end position="361"/>
    </location>
</feature>
<dbReference type="InterPro" id="IPR024731">
    <property type="entry name" value="NELL2-like_EGF"/>
</dbReference>
<feature type="domain" description="Thyroglobulin type-1" evidence="19">
    <location>
        <begin position="831"/>
        <end position="885"/>
    </location>
</feature>
<keyword evidence="3" id="KW-0272">Extracellular matrix</keyword>
<dbReference type="InterPro" id="IPR049883">
    <property type="entry name" value="NOTCH1_EGF-like"/>
</dbReference>
<dbReference type="FunFam" id="2.120.10.30:FF:000030">
    <property type="entry name" value="Nidogen 1"/>
    <property type="match status" value="1"/>
</dbReference>
<keyword evidence="9" id="KW-0130">Cell adhesion</keyword>